<dbReference type="InterPro" id="IPR029057">
    <property type="entry name" value="PRTase-like"/>
</dbReference>
<protein>
    <submittedName>
        <fullName evidence="3">Competence protein ComF</fullName>
    </submittedName>
</protein>
<evidence type="ECO:0000256" key="1">
    <source>
        <dbReference type="ARBA" id="ARBA00008007"/>
    </source>
</evidence>
<dbReference type="STRING" id="66969.Lwal_1196"/>
<dbReference type="CDD" id="cd06223">
    <property type="entry name" value="PRTases_typeI"/>
    <property type="match status" value="1"/>
</dbReference>
<dbReference type="Pfam" id="PF00156">
    <property type="entry name" value="Pribosyltran"/>
    <property type="match status" value="1"/>
</dbReference>
<proteinExistence type="inferred from homology"/>
<gene>
    <name evidence="3" type="primary">comF</name>
    <name evidence="3" type="ORF">Lwal_1196</name>
</gene>
<feature type="domain" description="Phosphoribosyltransferase" evidence="2">
    <location>
        <begin position="77"/>
        <end position="167"/>
    </location>
</feature>
<evidence type="ECO:0000259" key="2">
    <source>
        <dbReference type="Pfam" id="PF00156"/>
    </source>
</evidence>
<comment type="similarity">
    <text evidence="1">Belongs to the ComF/GntX family.</text>
</comment>
<evidence type="ECO:0000313" key="4">
    <source>
        <dbReference type="Proteomes" id="UP000054729"/>
    </source>
</evidence>
<dbReference type="PANTHER" id="PTHR47505">
    <property type="entry name" value="DNA UTILIZATION PROTEIN YHGH"/>
    <property type="match status" value="1"/>
</dbReference>
<reference evidence="3 4" key="1">
    <citation type="submission" date="2015-11" db="EMBL/GenBank/DDBJ databases">
        <title>Genomic analysis of 38 Legionella species identifies large and diverse effector repertoires.</title>
        <authorList>
            <person name="Burstein D."/>
            <person name="Amaro F."/>
            <person name="Zusman T."/>
            <person name="Lifshitz Z."/>
            <person name="Cohen O."/>
            <person name="Gilbert J.A."/>
            <person name="Pupko T."/>
            <person name="Shuman H.A."/>
            <person name="Segal G."/>
        </authorList>
    </citation>
    <scope>NUCLEOTIDE SEQUENCE [LARGE SCALE GENOMIC DNA]</scope>
    <source>
        <strain evidence="3 4">ATCC 51914</strain>
    </source>
</reference>
<dbReference type="InterPro" id="IPR051910">
    <property type="entry name" value="ComF/GntX_DNA_util-trans"/>
</dbReference>
<dbReference type="Proteomes" id="UP000054729">
    <property type="component" value="Unassembled WGS sequence"/>
</dbReference>
<dbReference type="Gene3D" id="3.40.50.2020">
    <property type="match status" value="1"/>
</dbReference>
<dbReference type="InterPro" id="IPR000836">
    <property type="entry name" value="PRTase_dom"/>
</dbReference>
<dbReference type="EMBL" id="LNZB01000031">
    <property type="protein sequence ID" value="KTD80499.1"/>
    <property type="molecule type" value="Genomic_DNA"/>
</dbReference>
<comment type="caution">
    <text evidence="3">The sequence shown here is derived from an EMBL/GenBank/DDBJ whole genome shotgun (WGS) entry which is preliminary data.</text>
</comment>
<name>A0A0W1AH71_9GAMM</name>
<dbReference type="SUPFAM" id="SSF53271">
    <property type="entry name" value="PRTase-like"/>
    <property type="match status" value="1"/>
</dbReference>
<dbReference type="PATRIC" id="fig|66969.6.peg.1311"/>
<evidence type="ECO:0000313" key="3">
    <source>
        <dbReference type="EMBL" id="KTD80499.1"/>
    </source>
</evidence>
<keyword evidence="4" id="KW-1185">Reference proteome</keyword>
<dbReference type="AlphaFoldDB" id="A0A0W1AH71"/>
<sequence>MCIQQKPHFDKVYIDYEYTEPLRGLLHQFKYTNALYLAGFFSQLMFNSVNKATIMPQCIIPVPMHPERLKSRGFNQAVVLSKLLAKRLRIPYNLNCCKKIKNTSAQASLSQKERLKNLKSAFSAASLEHQHVLIVDDLLTTGSTANEIAFLLKQNGVQRVDVCCPARAVKDGFNHSL</sequence>
<accession>A0A0W1AH71</accession>
<dbReference type="PANTHER" id="PTHR47505:SF1">
    <property type="entry name" value="DNA UTILIZATION PROTEIN YHGH"/>
    <property type="match status" value="1"/>
</dbReference>
<organism evidence="3 4">
    <name type="scientific">Legionella waltersii</name>
    <dbReference type="NCBI Taxonomy" id="66969"/>
    <lineage>
        <taxon>Bacteria</taxon>
        <taxon>Pseudomonadati</taxon>
        <taxon>Pseudomonadota</taxon>
        <taxon>Gammaproteobacteria</taxon>
        <taxon>Legionellales</taxon>
        <taxon>Legionellaceae</taxon>
        <taxon>Legionella</taxon>
    </lineage>
</organism>